<gene>
    <name evidence="2" type="ORF">AVDCRST_MAG60-1681</name>
</gene>
<feature type="compositionally biased region" description="Basic residues" evidence="1">
    <location>
        <begin position="92"/>
        <end position="117"/>
    </location>
</feature>
<feature type="non-terminal residue" evidence="2">
    <location>
        <position position="164"/>
    </location>
</feature>
<dbReference type="AlphaFoldDB" id="A0A6J4NVY3"/>
<sequence>AVPDPREPPPQLRPARLAARDVARQRPRRLPHDREVPVRPGAHLHPRRASLLPLHVPLLGHRRAGRARPRRRDGVRVPALSRARQGRAPPRPQHRLRRGLVRRSRRRPARAAHRRGGLHGDRQGGHRRVADVRQRRGRPVVRLRHGSHGPGAAAAHLGATEAGL</sequence>
<name>A0A6J4NVY3_9ACTN</name>
<proteinExistence type="predicted"/>
<reference evidence="2" key="1">
    <citation type="submission" date="2020-02" db="EMBL/GenBank/DDBJ databases">
        <authorList>
            <person name="Meier V. D."/>
        </authorList>
    </citation>
    <scope>NUCLEOTIDE SEQUENCE</scope>
    <source>
        <strain evidence="2">AVDCRST_MAG60</strain>
    </source>
</reference>
<organism evidence="2">
    <name type="scientific">uncultured Nocardioides sp</name>
    <dbReference type="NCBI Taxonomy" id="198441"/>
    <lineage>
        <taxon>Bacteria</taxon>
        <taxon>Bacillati</taxon>
        <taxon>Actinomycetota</taxon>
        <taxon>Actinomycetes</taxon>
        <taxon>Propionibacteriales</taxon>
        <taxon>Nocardioidaceae</taxon>
        <taxon>Nocardioides</taxon>
        <taxon>environmental samples</taxon>
    </lineage>
</organism>
<feature type="region of interest" description="Disordered" evidence="1">
    <location>
        <begin position="1"/>
        <end position="49"/>
    </location>
</feature>
<feature type="compositionally biased region" description="Low complexity" evidence="1">
    <location>
        <begin position="150"/>
        <end position="164"/>
    </location>
</feature>
<dbReference type="EMBL" id="CADCUN010000183">
    <property type="protein sequence ID" value="CAA9393974.1"/>
    <property type="molecule type" value="Genomic_DNA"/>
</dbReference>
<feature type="compositionally biased region" description="Basic and acidic residues" evidence="1">
    <location>
        <begin position="118"/>
        <end position="134"/>
    </location>
</feature>
<feature type="compositionally biased region" description="Basic residues" evidence="1">
    <location>
        <begin position="62"/>
        <end position="73"/>
    </location>
</feature>
<evidence type="ECO:0000313" key="2">
    <source>
        <dbReference type="EMBL" id="CAA9393974.1"/>
    </source>
</evidence>
<accession>A0A6J4NVY3</accession>
<feature type="region of interest" description="Disordered" evidence="1">
    <location>
        <begin position="62"/>
        <end position="164"/>
    </location>
</feature>
<evidence type="ECO:0000256" key="1">
    <source>
        <dbReference type="SAM" id="MobiDB-lite"/>
    </source>
</evidence>
<feature type="compositionally biased region" description="Low complexity" evidence="1">
    <location>
        <begin position="76"/>
        <end position="88"/>
    </location>
</feature>
<feature type="non-terminal residue" evidence="2">
    <location>
        <position position="1"/>
    </location>
</feature>
<protein>
    <submittedName>
        <fullName evidence="2">DUF1794</fullName>
    </submittedName>
</protein>
<feature type="compositionally biased region" description="Basic and acidic residues" evidence="1">
    <location>
        <begin position="18"/>
        <end position="37"/>
    </location>
</feature>
<feature type="compositionally biased region" description="Basic residues" evidence="1">
    <location>
        <begin position="135"/>
        <end position="147"/>
    </location>
</feature>